<accession>D6TD99</accession>
<dbReference type="AlphaFoldDB" id="D6TD99"/>
<protein>
    <submittedName>
        <fullName evidence="1">Uncharacterized protein</fullName>
    </submittedName>
</protein>
<reference evidence="1 2" key="1">
    <citation type="journal article" date="2011" name="Stand. Genomic Sci.">
        <title>Non-contiguous finished genome sequence and contextual data of the filamentous soil bacterium Ktedonobacter racemifer type strain (SOSP1-21).</title>
        <authorList>
            <person name="Chang Y.J."/>
            <person name="Land M."/>
            <person name="Hauser L."/>
            <person name="Chertkov O."/>
            <person name="Del Rio T.G."/>
            <person name="Nolan M."/>
            <person name="Copeland A."/>
            <person name="Tice H."/>
            <person name="Cheng J.F."/>
            <person name="Lucas S."/>
            <person name="Han C."/>
            <person name="Goodwin L."/>
            <person name="Pitluck S."/>
            <person name="Ivanova N."/>
            <person name="Ovchinikova G."/>
            <person name="Pati A."/>
            <person name="Chen A."/>
            <person name="Palaniappan K."/>
            <person name="Mavromatis K."/>
            <person name="Liolios K."/>
            <person name="Brettin T."/>
            <person name="Fiebig A."/>
            <person name="Rohde M."/>
            <person name="Abt B."/>
            <person name="Goker M."/>
            <person name="Detter J.C."/>
            <person name="Woyke T."/>
            <person name="Bristow J."/>
            <person name="Eisen J.A."/>
            <person name="Markowitz V."/>
            <person name="Hugenholtz P."/>
            <person name="Kyrpides N.C."/>
            <person name="Klenk H.P."/>
            <person name="Lapidus A."/>
        </authorList>
    </citation>
    <scope>NUCLEOTIDE SEQUENCE [LARGE SCALE GENOMIC DNA]</scope>
    <source>
        <strain evidence="2">DSM 44963</strain>
    </source>
</reference>
<comment type="caution">
    <text evidence="1">The sequence shown here is derived from an EMBL/GenBank/DDBJ whole genome shotgun (WGS) entry which is preliminary data.</text>
</comment>
<evidence type="ECO:0000313" key="1">
    <source>
        <dbReference type="EMBL" id="EFH88244.1"/>
    </source>
</evidence>
<dbReference type="Proteomes" id="UP000004508">
    <property type="component" value="Unassembled WGS sequence"/>
</dbReference>
<dbReference type="EMBL" id="ADVG01000001">
    <property type="protein sequence ID" value="EFH88244.1"/>
    <property type="molecule type" value="Genomic_DNA"/>
</dbReference>
<organism evidence="1 2">
    <name type="scientific">Ktedonobacter racemifer DSM 44963</name>
    <dbReference type="NCBI Taxonomy" id="485913"/>
    <lineage>
        <taxon>Bacteria</taxon>
        <taxon>Bacillati</taxon>
        <taxon>Chloroflexota</taxon>
        <taxon>Ktedonobacteria</taxon>
        <taxon>Ktedonobacterales</taxon>
        <taxon>Ktedonobacteraceae</taxon>
        <taxon>Ktedonobacter</taxon>
    </lineage>
</organism>
<dbReference type="InParanoid" id="D6TD99"/>
<name>D6TD99_KTERA</name>
<gene>
    <name evidence="1" type="ORF">Krac_9665</name>
</gene>
<proteinExistence type="predicted"/>
<keyword evidence="2" id="KW-1185">Reference proteome</keyword>
<evidence type="ECO:0000313" key="2">
    <source>
        <dbReference type="Proteomes" id="UP000004508"/>
    </source>
</evidence>
<sequence length="42" mass="4882">MYAGEASVDTSGLFFEHRRRTQILVGFRAFPKWGQFHTLAHD</sequence>